<reference evidence="2 3" key="1">
    <citation type="submission" date="2018-12" db="EMBL/GenBank/DDBJ databases">
        <authorList>
            <consortium name="Pathogen Informatics"/>
        </authorList>
    </citation>
    <scope>NUCLEOTIDE SEQUENCE [LARGE SCALE GENOMIC DNA]</scope>
    <source>
        <strain evidence="2 3">NCTC9695</strain>
    </source>
</reference>
<sequence length="63" mass="6559">MEAIAAHASSCQWRAMPKRVATVGWVAWKAVSKQAICGSRGSSSLNASTTSRLTGWCSGASAM</sequence>
<evidence type="ECO:0000256" key="1">
    <source>
        <dbReference type="SAM" id="MobiDB-lite"/>
    </source>
</evidence>
<gene>
    <name evidence="2" type="ORF">NCTC9695_05471</name>
</gene>
<evidence type="ECO:0000313" key="2">
    <source>
        <dbReference type="EMBL" id="VEB44967.1"/>
    </source>
</evidence>
<name>A0A3S4LNM4_CHRVL</name>
<feature type="compositionally biased region" description="Polar residues" evidence="1">
    <location>
        <begin position="40"/>
        <end position="53"/>
    </location>
</feature>
<proteinExistence type="predicted"/>
<feature type="region of interest" description="Disordered" evidence="1">
    <location>
        <begin position="39"/>
        <end position="63"/>
    </location>
</feature>
<organism evidence="2 3">
    <name type="scientific">Chromobacterium violaceum</name>
    <dbReference type="NCBI Taxonomy" id="536"/>
    <lineage>
        <taxon>Bacteria</taxon>
        <taxon>Pseudomonadati</taxon>
        <taxon>Pseudomonadota</taxon>
        <taxon>Betaproteobacteria</taxon>
        <taxon>Neisseriales</taxon>
        <taxon>Chromobacteriaceae</taxon>
        <taxon>Chromobacterium</taxon>
    </lineage>
</organism>
<evidence type="ECO:0000313" key="3">
    <source>
        <dbReference type="Proteomes" id="UP000275777"/>
    </source>
</evidence>
<dbReference type="AlphaFoldDB" id="A0A3S4LNM4"/>
<accession>A0A3S4LNM4</accession>
<dbReference type="Proteomes" id="UP000275777">
    <property type="component" value="Chromosome"/>
</dbReference>
<dbReference type="EMBL" id="LR134182">
    <property type="protein sequence ID" value="VEB44967.1"/>
    <property type="molecule type" value="Genomic_DNA"/>
</dbReference>
<protein>
    <submittedName>
        <fullName evidence="2">Uncharacterized protein</fullName>
    </submittedName>
</protein>